<evidence type="ECO:0000256" key="11">
    <source>
        <dbReference type="ARBA" id="ARBA00041517"/>
    </source>
</evidence>
<evidence type="ECO:0000256" key="5">
    <source>
        <dbReference type="ARBA" id="ARBA00023069"/>
    </source>
</evidence>
<evidence type="ECO:0000256" key="4">
    <source>
        <dbReference type="ARBA" id="ARBA00023054"/>
    </source>
</evidence>
<dbReference type="Pfam" id="PF14772">
    <property type="entry name" value="NYD-SP28"/>
    <property type="match status" value="1"/>
</dbReference>
<keyword evidence="5" id="KW-0969">Cilium</keyword>
<evidence type="ECO:0000256" key="7">
    <source>
        <dbReference type="ARBA" id="ARBA00023273"/>
    </source>
</evidence>
<comment type="subcellular location">
    <subcellularLocation>
        <location evidence="1">Cytoplasm</location>
        <location evidence="1">Cytoskeleton</location>
        <location evidence="1">Flagellum axoneme</location>
    </subcellularLocation>
    <subcellularLocation>
        <location evidence="8">Cytoplasm</location>
        <location evidence="8">Cytoskeleton</location>
        <location evidence="8">Flagellum basal body</location>
    </subcellularLocation>
</comment>
<evidence type="ECO:0000256" key="10">
    <source>
        <dbReference type="ARBA" id="ARBA00040899"/>
    </source>
</evidence>
<dbReference type="GO" id="GO:0005858">
    <property type="term" value="C:axonemal dynein complex"/>
    <property type="evidence" value="ECO:0007669"/>
    <property type="project" value="InterPro"/>
</dbReference>
<feature type="coiled-coil region" evidence="13">
    <location>
        <begin position="260"/>
        <end position="312"/>
    </location>
</feature>
<evidence type="ECO:0000259" key="14">
    <source>
        <dbReference type="Pfam" id="PF14772"/>
    </source>
</evidence>
<reference evidence="15" key="2">
    <citation type="submission" date="2022-10" db="EMBL/GenBank/DDBJ databases">
        <authorList>
            <consortium name="ENA_rothamsted_submissions"/>
            <consortium name="culmorum"/>
            <person name="King R."/>
        </authorList>
    </citation>
    <scope>NUCLEOTIDE SEQUENCE</scope>
</reference>
<evidence type="ECO:0000256" key="2">
    <source>
        <dbReference type="ARBA" id="ARBA00022490"/>
    </source>
</evidence>
<evidence type="ECO:0000313" key="15">
    <source>
        <dbReference type="EMBL" id="CAG9799300.1"/>
    </source>
</evidence>
<sequence>MGKKGKDKNKLARMSEEERIRYLQHRAELEEEAKRRKQQLISTFMKNKLKKEDAFSRLNVAKIKSEWRDILRRIKCKQLHEDLKAIKKECDESIQRKNAVIRRLLSDLDESEEIYSTMLHSHMNIIEKLIDISDDRLQFLRKNYESEKRKIIQMYEIDMVDYKNKKFQQQKELESVYYGLAERSLKQMKTAEEEFLQKQDELKNSMMSKLEMITKEREIHMEKLWKEFQNVLNSYLKYTEEYRDEYIDLRNRDAEDTRSIQDHYNEVAKLTERITELKSQLANIKDEQDFNVNQLIKHRNDLKFKMEKMKEDMDHGLIKDKEKLKYLVSIGTRVFKRLNNFLKQGKTVIQLIRLCENIELDHQKMSDIVGKKRKFLNYSEEELKIPPSPNEKAPLGVDDNIVQLYDKLDIFWMRYNRTRIDCVCLKEEKSVLQKENKELTNKLKSYLVAVNMTSGHPVHNTYNHRYSNRPSSVKIERIEHITITSKNELLKRNKFEKRPVTCIDGNLSNAVRHLRISTMLQNTDCYAISNKF</sequence>
<dbReference type="PANTHER" id="PTHR21625">
    <property type="entry name" value="NYD-SP28 PROTEIN"/>
    <property type="match status" value="1"/>
</dbReference>
<dbReference type="AlphaFoldDB" id="A0A9N9WPM5"/>
<dbReference type="GO" id="GO:0003352">
    <property type="term" value="P:regulation of cilium movement"/>
    <property type="evidence" value="ECO:0007669"/>
    <property type="project" value="TreeGrafter"/>
</dbReference>
<accession>A0A9N9WPM5</accession>
<name>A0A9N9WPM5_9DIPT</name>
<evidence type="ECO:0000256" key="3">
    <source>
        <dbReference type="ARBA" id="ARBA00022846"/>
    </source>
</evidence>
<dbReference type="PANTHER" id="PTHR21625:SF0">
    <property type="entry name" value="DYNEIN REGULATORY COMPLEX SUBUNIT 2"/>
    <property type="match status" value="1"/>
</dbReference>
<keyword evidence="4 13" id="KW-0175">Coiled coil</keyword>
<evidence type="ECO:0000256" key="1">
    <source>
        <dbReference type="ARBA" id="ARBA00004611"/>
    </source>
</evidence>
<comment type="similarity">
    <text evidence="9">Belongs to the DRC2 family.</text>
</comment>
<proteinExistence type="inferred from homology"/>
<dbReference type="InterPro" id="IPR039750">
    <property type="entry name" value="DRC1/DRC2"/>
</dbReference>
<keyword evidence="16" id="KW-1185">Reference proteome</keyword>
<keyword evidence="2" id="KW-0963">Cytoplasm</keyword>
<feature type="coiled-coil region" evidence="13">
    <location>
        <begin position="422"/>
        <end position="449"/>
    </location>
</feature>
<evidence type="ECO:0000256" key="13">
    <source>
        <dbReference type="SAM" id="Coils"/>
    </source>
</evidence>
<evidence type="ECO:0000313" key="16">
    <source>
        <dbReference type="Proteomes" id="UP001153620"/>
    </source>
</evidence>
<dbReference type="OrthoDB" id="7760980at2759"/>
<evidence type="ECO:0000256" key="8">
    <source>
        <dbReference type="ARBA" id="ARBA00037841"/>
    </source>
</evidence>
<keyword evidence="6" id="KW-0206">Cytoskeleton</keyword>
<keyword evidence="7" id="KW-0966">Cell projection</keyword>
<reference evidence="15" key="1">
    <citation type="submission" date="2022-01" db="EMBL/GenBank/DDBJ databases">
        <authorList>
            <person name="King R."/>
        </authorList>
    </citation>
    <scope>NUCLEOTIDE SEQUENCE</scope>
</reference>
<keyword evidence="3" id="KW-0282">Flagellum</keyword>
<evidence type="ECO:0000256" key="6">
    <source>
        <dbReference type="ARBA" id="ARBA00023212"/>
    </source>
</evidence>
<dbReference type="GO" id="GO:0070286">
    <property type="term" value="P:axonemal dynein complex assembly"/>
    <property type="evidence" value="ECO:0007669"/>
    <property type="project" value="InterPro"/>
</dbReference>
<dbReference type="EMBL" id="OU895877">
    <property type="protein sequence ID" value="CAG9799300.1"/>
    <property type="molecule type" value="Genomic_DNA"/>
</dbReference>
<gene>
    <name evidence="15" type="ORF">CHIRRI_LOCUS2269</name>
</gene>
<evidence type="ECO:0000256" key="12">
    <source>
        <dbReference type="ARBA" id="ARBA00045865"/>
    </source>
</evidence>
<dbReference type="GO" id="GO:0060285">
    <property type="term" value="P:cilium-dependent cell motility"/>
    <property type="evidence" value="ECO:0007669"/>
    <property type="project" value="TreeGrafter"/>
</dbReference>
<evidence type="ECO:0000256" key="9">
    <source>
        <dbReference type="ARBA" id="ARBA00038424"/>
    </source>
</evidence>
<dbReference type="Proteomes" id="UP001153620">
    <property type="component" value="Chromosome 1"/>
</dbReference>
<feature type="domain" description="Dynein regulatory complex protein 1/2 N-terminal" evidence="14">
    <location>
        <begin position="25"/>
        <end position="125"/>
    </location>
</feature>
<protein>
    <recommendedName>
        <fullName evidence="10">Dynein regulatory complex subunit 2</fullName>
    </recommendedName>
    <alternativeName>
        <fullName evidence="11">Coiled-coil domain-containing protein 65</fullName>
    </alternativeName>
</protein>
<organism evidence="15 16">
    <name type="scientific">Chironomus riparius</name>
    <dbReference type="NCBI Taxonomy" id="315576"/>
    <lineage>
        <taxon>Eukaryota</taxon>
        <taxon>Metazoa</taxon>
        <taxon>Ecdysozoa</taxon>
        <taxon>Arthropoda</taxon>
        <taxon>Hexapoda</taxon>
        <taxon>Insecta</taxon>
        <taxon>Pterygota</taxon>
        <taxon>Neoptera</taxon>
        <taxon>Endopterygota</taxon>
        <taxon>Diptera</taxon>
        <taxon>Nematocera</taxon>
        <taxon>Chironomoidea</taxon>
        <taxon>Chironomidae</taxon>
        <taxon>Chironominae</taxon>
        <taxon>Chironomus</taxon>
    </lineage>
</organism>
<comment type="function">
    <text evidence="12">Component of the nexin-dynein regulatory complex (N-DRC), a key regulator of ciliary/flagellar motility which maintains the alignment and integrity of the distal axoneme and regulates microtubule sliding in motile axonemes. Plays a critical role in the assembly of N-DRC and also stabilizes the assembly of multiple inner dynein arms and radial spokes. Coassembles with DRC1 to form a central scaffold needed for assembly of the N-DRC and its attachment to the outer doublet microtubules.</text>
</comment>
<dbReference type="InterPro" id="IPR039505">
    <property type="entry name" value="DRC1/2_N"/>
</dbReference>